<dbReference type="GO" id="GO:0000139">
    <property type="term" value="C:Golgi membrane"/>
    <property type="evidence" value="ECO:0007669"/>
    <property type="project" value="UniProtKB-SubCell"/>
</dbReference>
<dbReference type="AlphaFoldDB" id="A0A369JUF1"/>
<keyword evidence="4 10" id="KW-0812">Transmembrane</keyword>
<keyword evidence="7 10" id="KW-0445">Lipid transport</keyword>
<feature type="transmembrane region" description="Helical" evidence="10">
    <location>
        <begin position="137"/>
        <end position="170"/>
    </location>
</feature>
<dbReference type="GO" id="GO:0005789">
    <property type="term" value="C:endoplasmic reticulum membrane"/>
    <property type="evidence" value="ECO:0007669"/>
    <property type="project" value="UniProtKB-SubCell"/>
</dbReference>
<comment type="similarity">
    <text evidence="2 10">Belongs to the ARV1 family.</text>
</comment>
<proteinExistence type="inferred from homology"/>
<dbReference type="GO" id="GO:0032366">
    <property type="term" value="P:intracellular sterol transport"/>
    <property type="evidence" value="ECO:0007669"/>
    <property type="project" value="UniProtKB-UniRule"/>
</dbReference>
<evidence type="ECO:0000256" key="3">
    <source>
        <dbReference type="ARBA" id="ARBA00022448"/>
    </source>
</evidence>
<protein>
    <recommendedName>
        <fullName evidence="10">Protein ARV</fullName>
    </recommendedName>
</protein>
<gene>
    <name evidence="11" type="primary">arv1</name>
    <name evidence="11" type="ORF">Hypma_006306</name>
</gene>
<comment type="function">
    <text evidence="10">Mediator of sterol homeostasis involved in sterol uptake, trafficking and distribution into membranes.</text>
</comment>
<dbReference type="PANTHER" id="PTHR14467">
    <property type="entry name" value="ARV1"/>
    <property type="match status" value="1"/>
</dbReference>
<keyword evidence="5 10" id="KW-0256">Endoplasmic reticulum</keyword>
<dbReference type="GO" id="GO:0016125">
    <property type="term" value="P:sterol metabolic process"/>
    <property type="evidence" value="ECO:0007669"/>
    <property type="project" value="UniProtKB-UniRule"/>
</dbReference>
<dbReference type="OrthoDB" id="2192830at2759"/>
<comment type="function">
    <text evidence="10">Regulates also the sphingolipid metabolism.</text>
</comment>
<feature type="transmembrane region" description="Helical" evidence="10">
    <location>
        <begin position="191"/>
        <end position="215"/>
    </location>
</feature>
<evidence type="ECO:0000256" key="2">
    <source>
        <dbReference type="ARBA" id="ARBA00009187"/>
    </source>
</evidence>
<evidence type="ECO:0000256" key="1">
    <source>
        <dbReference type="ARBA" id="ARBA00004477"/>
    </source>
</evidence>
<keyword evidence="10" id="KW-0333">Golgi apparatus</keyword>
<name>A0A369JUF1_HYPMA</name>
<evidence type="ECO:0000256" key="7">
    <source>
        <dbReference type="ARBA" id="ARBA00023055"/>
    </source>
</evidence>
<organism evidence="11 12">
    <name type="scientific">Hypsizygus marmoreus</name>
    <name type="common">White beech mushroom</name>
    <name type="synonym">Agaricus marmoreus</name>
    <dbReference type="NCBI Taxonomy" id="39966"/>
    <lineage>
        <taxon>Eukaryota</taxon>
        <taxon>Fungi</taxon>
        <taxon>Dikarya</taxon>
        <taxon>Basidiomycota</taxon>
        <taxon>Agaricomycotina</taxon>
        <taxon>Agaricomycetes</taxon>
        <taxon>Agaricomycetidae</taxon>
        <taxon>Agaricales</taxon>
        <taxon>Tricholomatineae</taxon>
        <taxon>Lyophyllaceae</taxon>
        <taxon>Hypsizygus</taxon>
    </lineage>
</organism>
<dbReference type="EMBL" id="LUEZ02000040">
    <property type="protein sequence ID" value="RDB25959.1"/>
    <property type="molecule type" value="Genomic_DNA"/>
</dbReference>
<evidence type="ECO:0000256" key="4">
    <source>
        <dbReference type="ARBA" id="ARBA00022692"/>
    </source>
</evidence>
<dbReference type="InParanoid" id="A0A369JUF1"/>
<keyword evidence="12" id="KW-1185">Reference proteome</keyword>
<sequence length="326" mass="37448">MPICTTCTHYVSHLFTVYQSAYNLRLEQCSKCHSFVDPYVEHDSLTLLLDLILLKRGVYRHLLYNRGTEPRRAGETQEEVTKKREVSARNKEKERWVLILRLGAILIFMDAFIRWSHLNPNQIPDLSPWTKETIEDLFRVFLGCLVETLAFHLGIIAACSVTLQLVELVQRWKNRDRSPPPISDIKREFRFSLIPLTLFYSSLTKLFLLFLLTIWRPTSHQASSTVDSTSSADISHYDTWNGTYLFNTYLLHALDDQVDREWIIRNVLGGMSAGFGLRVILDIHPLFTSIIILAGWAAKTSVASLVSGWVGGDEMAREAWRAYSIP</sequence>
<keyword evidence="6 10" id="KW-1133">Transmembrane helix</keyword>
<evidence type="ECO:0000256" key="9">
    <source>
        <dbReference type="ARBA" id="ARBA00023136"/>
    </source>
</evidence>
<dbReference type="Proteomes" id="UP000076154">
    <property type="component" value="Unassembled WGS sequence"/>
</dbReference>
<keyword evidence="8 10" id="KW-0443">Lipid metabolism</keyword>
<dbReference type="InterPro" id="IPR007290">
    <property type="entry name" value="Arv1"/>
</dbReference>
<dbReference type="STRING" id="39966.A0A369JUF1"/>
<dbReference type="GO" id="GO:0032541">
    <property type="term" value="C:cortical endoplasmic reticulum"/>
    <property type="evidence" value="ECO:0007669"/>
    <property type="project" value="TreeGrafter"/>
</dbReference>
<evidence type="ECO:0000256" key="10">
    <source>
        <dbReference type="RuleBase" id="RU368065"/>
    </source>
</evidence>
<reference evidence="11" key="1">
    <citation type="submission" date="2018-04" db="EMBL/GenBank/DDBJ databases">
        <title>Whole genome sequencing of Hypsizygus marmoreus.</title>
        <authorList>
            <person name="Choi I.-G."/>
            <person name="Min B."/>
            <person name="Kim J.-G."/>
            <person name="Kim S."/>
            <person name="Oh Y.-L."/>
            <person name="Kong W.-S."/>
            <person name="Park H."/>
            <person name="Jeong J."/>
            <person name="Song E.-S."/>
        </authorList>
    </citation>
    <scope>NUCLEOTIDE SEQUENCE [LARGE SCALE GENOMIC DNA]</scope>
    <source>
        <strain evidence="11">51987-8</strain>
    </source>
</reference>
<keyword evidence="10" id="KW-0746">Sphingolipid metabolism</keyword>
<evidence type="ECO:0000313" key="12">
    <source>
        <dbReference type="Proteomes" id="UP000076154"/>
    </source>
</evidence>
<comment type="subcellular location">
    <subcellularLocation>
        <location evidence="1 10">Endoplasmic reticulum membrane</location>
        <topology evidence="1 10">Multi-pass membrane protein</topology>
    </subcellularLocation>
    <subcellularLocation>
        <location evidence="10">Golgi apparatus membrane</location>
        <topology evidence="10">Multi-pass membrane protein</topology>
    </subcellularLocation>
</comment>
<evidence type="ECO:0000313" key="11">
    <source>
        <dbReference type="EMBL" id="RDB25959.1"/>
    </source>
</evidence>
<feature type="transmembrane region" description="Helical" evidence="10">
    <location>
        <begin position="98"/>
        <end position="117"/>
    </location>
</feature>
<evidence type="ECO:0000256" key="5">
    <source>
        <dbReference type="ARBA" id="ARBA00022824"/>
    </source>
</evidence>
<evidence type="ECO:0000256" key="8">
    <source>
        <dbReference type="ARBA" id="ARBA00023098"/>
    </source>
</evidence>
<accession>A0A369JUF1</accession>
<dbReference type="GO" id="GO:0006665">
    <property type="term" value="P:sphingolipid metabolic process"/>
    <property type="evidence" value="ECO:0007669"/>
    <property type="project" value="UniProtKB-UniRule"/>
</dbReference>
<comment type="caution">
    <text evidence="11">The sequence shown here is derived from an EMBL/GenBank/DDBJ whole genome shotgun (WGS) entry which is preliminary data.</text>
</comment>
<dbReference type="PANTHER" id="PTHR14467:SF0">
    <property type="entry name" value="PROTEIN ARV1"/>
    <property type="match status" value="1"/>
</dbReference>
<dbReference type="GO" id="GO:0097036">
    <property type="term" value="P:regulation of plasma membrane sterol distribution"/>
    <property type="evidence" value="ECO:0007669"/>
    <property type="project" value="UniProtKB-UniRule"/>
</dbReference>
<keyword evidence="9 10" id="KW-0472">Membrane</keyword>
<evidence type="ECO:0000256" key="6">
    <source>
        <dbReference type="ARBA" id="ARBA00022989"/>
    </source>
</evidence>
<keyword evidence="3 10" id="KW-0813">Transport</keyword>
<dbReference type="Pfam" id="PF04161">
    <property type="entry name" value="Arv1"/>
    <property type="match status" value="1"/>
</dbReference>